<comment type="similarity">
    <text evidence="2">Belongs to the ABC transporter superfamily. ABCG family. PDR (TC 3.A.1.205) subfamily.</text>
</comment>
<keyword evidence="4 10" id="KW-0812">Transmembrane</keyword>
<feature type="region of interest" description="Disordered" evidence="9">
    <location>
        <begin position="1512"/>
        <end position="1576"/>
    </location>
</feature>
<dbReference type="RefSeq" id="XP_025369598.1">
    <property type="nucleotide sequence ID" value="XM_025513937.1"/>
</dbReference>
<dbReference type="FunFam" id="3.40.50.300:FF:000054">
    <property type="entry name" value="ABC multidrug transporter atrF"/>
    <property type="match status" value="1"/>
</dbReference>
<dbReference type="InterPro" id="IPR029481">
    <property type="entry name" value="ABC_trans_N"/>
</dbReference>
<feature type="transmembrane region" description="Helical" evidence="10">
    <location>
        <begin position="784"/>
        <end position="801"/>
    </location>
</feature>
<dbReference type="Proteomes" id="UP000245783">
    <property type="component" value="Unassembled WGS sequence"/>
</dbReference>
<dbReference type="InterPro" id="IPR003593">
    <property type="entry name" value="AAA+_ATPase"/>
</dbReference>
<evidence type="ECO:0000256" key="5">
    <source>
        <dbReference type="ARBA" id="ARBA00022741"/>
    </source>
</evidence>
<sequence length="1576" mass="173853">MSQSNAASRDEPVEQVLDQQAKPEGSSGTAEMEKYDTQAQPNLERVTSTASHKTIPIGTLDPSGTAELTRRLTEHSVRSRQAAAGLPPTTLEEGDEKRTFDPFDTTGKFDLAAFLREMLGHSDQRGNERRTMGLAFQDLTVTGIGAGVALNQSFGSMLVQPARSLAHLSSMRNPPIKKILDSFTGCVKPGEMLLVLGRPGSGCTSLLKTLASYRGGFRSIEGDMSWQGWSHKDINGSLRGDVVYAPEDDVHFPTLTVAQTLDFAISTRAPASGRRPGLSEDGKSTRDEYTSLAREAIATILGLRHTFNTKVGNELIRGISGGEKKRVSIAELMATRAKVAMYDSPTRGLDSSTAVEFGQALRIMTDLTDMTVCASVYQAGEGLTSLFDKVVVLAEGQCAYFGPLDKAADYFYELGFERHFKQTTADYLVSVTDEHARLFRKGFEDRAPRTPHELAAAWRNSEAGKQNAQETAAYMKELKDNHTAEAAAHYKAVQREEKAKHTRKDSPFVMSLPQQIRAAIKRRAQILWGDLPTQLIIMFASTFQSLIIGSCFYNMPQSTAGFFSRGGVLFFALLFNAFTAMTEVAAGYAQRPIVIRQARFSMIHPFSDALANTLLDLPLRAITSLPFSVIIYFLTGLVYRADAFFIYLAIVYLTTYLMVAFFRALAATFRNEANATLVAGLGIIDLALYAGYVIPRNSMVIWWRWLSYCNPIAFSFEILITNEFRYLNVPCASVIPSGEGYEAANVANQVCAVASGQPGELTIDGAAYALANYGYLFSNRGRNVGILLGFFFAFVIWYAAASEFQNDPSAKAGILIFKRGREPKSVKEAMYAKGTDLEKAEEKGIAEGGLTAEEEDEQQAAAVRELDFSSDVFSFSNVNYNVLVKKERRRLLSNVSGYVAPGKLTALMGESGAGKTTLLNVLAQRAGTGIVDGNFLVGGRRLPNSFQADTGYCQQQDTHLSTATVREALQFSALLRQPAERTRQQKLDYVESVIKMLEMEAFAEALVGEVGEGLNIEQRKRLTIAVELAARPKLLLFLDEPTSGLDAQAAWSIVRFLRKLADAGQAILCTIHQPSGELFNTMDRLILLKKGGEVVYNGDLGKNCSVILPYFAGVCGRECQEHENPAEYILDVIGAGATATTKFDWHQSYLNSSMHKDLITKLEEFAHSADGKQLSSEDIARGNREYAASWPVQFTMVTRRAITHYWRSPVYLTAKLGLNIFAGLFIGSSFWGQGKSITTASLQNKLFAIFMSLVLSTSLAQQQQPMFIRFRSLYEARERPSKMYAWPIAVISAILVEIPWNALGNTLYWAPWYFMTQFSFASDRVIYNWLALQFFSIYWLTFSSAMAALAPNAQLASVLFSVFFSFVIVFCGVVQPPPLQPYFWRIWMLPLSPFTYLLEGLLGNVLGPQLVRCAENEFNIVRPPTGQTCEAYLSPYFTRAFGYFEQRPDGDCQVCQYSRGEDFLTGLSTSNFAFSSSHRWRNLGILAAYIGFNVALALGLFYIARIHNWNKTKPAKKGSPEKSGKNADLPMQKAAAELTGNEKSEEGTTSANAEQEAEQAGPVGKDSSHSSSTPSP</sequence>
<feature type="compositionally biased region" description="Basic and acidic residues" evidence="9">
    <location>
        <begin position="68"/>
        <end position="77"/>
    </location>
</feature>
<feature type="transmembrane region" description="Helical" evidence="10">
    <location>
        <begin position="1386"/>
        <end position="1406"/>
    </location>
</feature>
<keyword evidence="8 10" id="KW-0472">Membrane</keyword>
<dbReference type="CDD" id="cd03232">
    <property type="entry name" value="ABCG_PDR_domain2"/>
    <property type="match status" value="1"/>
</dbReference>
<feature type="transmembrane region" description="Helical" evidence="10">
    <location>
        <begin position="1284"/>
        <end position="1304"/>
    </location>
</feature>
<feature type="transmembrane region" description="Helical" evidence="10">
    <location>
        <begin position="567"/>
        <end position="589"/>
    </location>
</feature>
<comment type="subcellular location">
    <subcellularLocation>
        <location evidence="1">Membrane</location>
        <topology evidence="1">Multi-pass membrane protein</topology>
    </subcellularLocation>
</comment>
<keyword evidence="5" id="KW-0547">Nucleotide-binding</keyword>
<feature type="transmembrane region" description="Helical" evidence="10">
    <location>
        <begin position="1325"/>
        <end position="1349"/>
    </location>
</feature>
<dbReference type="GO" id="GO:0140359">
    <property type="term" value="F:ABC-type transporter activity"/>
    <property type="evidence" value="ECO:0007669"/>
    <property type="project" value="InterPro"/>
</dbReference>
<keyword evidence="7 10" id="KW-1133">Transmembrane helix</keyword>
<protein>
    <submittedName>
        <fullName evidence="12">Putative SNQ2-ABC transporter</fullName>
    </submittedName>
</protein>
<feature type="transmembrane region" description="Helical" evidence="10">
    <location>
        <begin position="644"/>
        <end position="665"/>
    </location>
</feature>
<feature type="transmembrane region" description="Helical" evidence="10">
    <location>
        <begin position="531"/>
        <end position="555"/>
    </location>
</feature>
<dbReference type="CDD" id="cd03233">
    <property type="entry name" value="ABCG_PDR_domain1"/>
    <property type="match status" value="1"/>
</dbReference>
<feature type="domain" description="ABC transporter" evidence="11">
    <location>
        <begin position="873"/>
        <end position="1115"/>
    </location>
</feature>
<feature type="region of interest" description="Disordered" evidence="9">
    <location>
        <begin position="1"/>
        <end position="102"/>
    </location>
</feature>
<gene>
    <name evidence="12" type="ORF">IE81DRAFT_323401</name>
</gene>
<dbReference type="InterPro" id="IPR034001">
    <property type="entry name" value="ABCG_PDR_1"/>
</dbReference>
<feature type="transmembrane region" description="Helical" evidence="10">
    <location>
        <begin position="1355"/>
        <end position="1374"/>
    </location>
</feature>
<proteinExistence type="inferred from homology"/>
<evidence type="ECO:0000313" key="13">
    <source>
        <dbReference type="Proteomes" id="UP000245783"/>
    </source>
</evidence>
<dbReference type="STRING" id="1522189.A0A316VZY9"/>
<dbReference type="PROSITE" id="PS00211">
    <property type="entry name" value="ABC_TRANSPORTER_1"/>
    <property type="match status" value="1"/>
</dbReference>
<feature type="domain" description="ABC transporter" evidence="11">
    <location>
        <begin position="165"/>
        <end position="420"/>
    </location>
</feature>
<dbReference type="InterPro" id="IPR043926">
    <property type="entry name" value="ABCG_dom"/>
</dbReference>
<organism evidence="12 13">
    <name type="scientific">Ceraceosorus guamensis</name>
    <dbReference type="NCBI Taxonomy" id="1522189"/>
    <lineage>
        <taxon>Eukaryota</taxon>
        <taxon>Fungi</taxon>
        <taxon>Dikarya</taxon>
        <taxon>Basidiomycota</taxon>
        <taxon>Ustilaginomycotina</taxon>
        <taxon>Exobasidiomycetes</taxon>
        <taxon>Ceraceosorales</taxon>
        <taxon>Ceraceosoraceae</taxon>
        <taxon>Ceraceosorus</taxon>
    </lineage>
</organism>
<dbReference type="Pfam" id="PF19055">
    <property type="entry name" value="ABC2_membrane_7"/>
    <property type="match status" value="1"/>
</dbReference>
<accession>A0A316VZY9</accession>
<dbReference type="InterPro" id="IPR034003">
    <property type="entry name" value="ABCG_PDR_2"/>
</dbReference>
<dbReference type="FunCoup" id="A0A316VZY9">
    <property type="interactions" value="89"/>
</dbReference>
<feature type="transmembrane region" description="Helical" evidence="10">
    <location>
        <begin position="1483"/>
        <end position="1504"/>
    </location>
</feature>
<dbReference type="Pfam" id="PF14510">
    <property type="entry name" value="ABC_trans_N"/>
    <property type="match status" value="1"/>
</dbReference>
<feature type="transmembrane region" description="Helical" evidence="10">
    <location>
        <begin position="617"/>
        <end position="638"/>
    </location>
</feature>
<name>A0A316VZY9_9BASI</name>
<dbReference type="PROSITE" id="PS50893">
    <property type="entry name" value="ABC_TRANSPORTER_2"/>
    <property type="match status" value="2"/>
</dbReference>
<evidence type="ECO:0000256" key="7">
    <source>
        <dbReference type="ARBA" id="ARBA00022989"/>
    </source>
</evidence>
<dbReference type="OrthoDB" id="245989at2759"/>
<evidence type="ECO:0000256" key="2">
    <source>
        <dbReference type="ARBA" id="ARBA00006012"/>
    </source>
</evidence>
<dbReference type="GO" id="GO:0016887">
    <property type="term" value="F:ATP hydrolysis activity"/>
    <property type="evidence" value="ECO:0007669"/>
    <property type="project" value="InterPro"/>
</dbReference>
<dbReference type="InParanoid" id="A0A316VZY9"/>
<dbReference type="GO" id="GO:0005524">
    <property type="term" value="F:ATP binding"/>
    <property type="evidence" value="ECO:0007669"/>
    <property type="project" value="UniProtKB-KW"/>
</dbReference>
<dbReference type="Pfam" id="PF06422">
    <property type="entry name" value="PDR_CDR"/>
    <property type="match status" value="2"/>
</dbReference>
<keyword evidence="13" id="KW-1185">Reference proteome</keyword>
<evidence type="ECO:0000256" key="6">
    <source>
        <dbReference type="ARBA" id="ARBA00022840"/>
    </source>
</evidence>
<dbReference type="GO" id="GO:0016020">
    <property type="term" value="C:membrane"/>
    <property type="evidence" value="ECO:0007669"/>
    <property type="project" value="UniProtKB-SubCell"/>
</dbReference>
<evidence type="ECO:0000256" key="3">
    <source>
        <dbReference type="ARBA" id="ARBA00022448"/>
    </source>
</evidence>
<dbReference type="InterPro" id="IPR027417">
    <property type="entry name" value="P-loop_NTPase"/>
</dbReference>
<dbReference type="InterPro" id="IPR017871">
    <property type="entry name" value="ABC_transporter-like_CS"/>
</dbReference>
<dbReference type="GeneID" id="37035807"/>
<feature type="compositionally biased region" description="Polar residues" evidence="9">
    <location>
        <begin position="37"/>
        <end position="52"/>
    </location>
</feature>
<dbReference type="InterPro" id="IPR003439">
    <property type="entry name" value="ABC_transporter-like_ATP-bd"/>
</dbReference>
<dbReference type="SUPFAM" id="SSF52540">
    <property type="entry name" value="P-loop containing nucleoside triphosphate hydrolases"/>
    <property type="match status" value="2"/>
</dbReference>
<keyword evidence="6" id="KW-0067">ATP-binding</keyword>
<feature type="transmembrane region" description="Helical" evidence="10">
    <location>
        <begin position="677"/>
        <end position="695"/>
    </location>
</feature>
<evidence type="ECO:0000256" key="9">
    <source>
        <dbReference type="SAM" id="MobiDB-lite"/>
    </source>
</evidence>
<dbReference type="Gene3D" id="3.40.50.300">
    <property type="entry name" value="P-loop containing nucleotide triphosphate hydrolases"/>
    <property type="match status" value="2"/>
</dbReference>
<evidence type="ECO:0000256" key="1">
    <source>
        <dbReference type="ARBA" id="ARBA00004141"/>
    </source>
</evidence>
<feature type="transmembrane region" description="Helical" evidence="10">
    <location>
        <begin position="1216"/>
        <end position="1234"/>
    </location>
</feature>
<dbReference type="PANTHER" id="PTHR19241">
    <property type="entry name" value="ATP-BINDING CASSETTE TRANSPORTER"/>
    <property type="match status" value="1"/>
</dbReference>
<evidence type="ECO:0000256" key="8">
    <source>
        <dbReference type="ARBA" id="ARBA00023136"/>
    </source>
</evidence>
<evidence type="ECO:0000256" key="10">
    <source>
        <dbReference type="SAM" id="Phobius"/>
    </source>
</evidence>
<evidence type="ECO:0000259" key="11">
    <source>
        <dbReference type="PROSITE" id="PS50893"/>
    </source>
</evidence>
<dbReference type="Pfam" id="PF01061">
    <property type="entry name" value="ABC2_membrane"/>
    <property type="match status" value="2"/>
</dbReference>
<dbReference type="Pfam" id="PF00005">
    <property type="entry name" value="ABC_tran"/>
    <property type="match status" value="2"/>
</dbReference>
<evidence type="ECO:0000313" key="12">
    <source>
        <dbReference type="EMBL" id="PWN42438.1"/>
    </source>
</evidence>
<keyword evidence="3" id="KW-0813">Transport</keyword>
<dbReference type="EMBL" id="KZ819379">
    <property type="protein sequence ID" value="PWN42438.1"/>
    <property type="molecule type" value="Genomic_DNA"/>
</dbReference>
<dbReference type="InterPro" id="IPR013525">
    <property type="entry name" value="ABC2_TM"/>
</dbReference>
<dbReference type="InterPro" id="IPR010929">
    <property type="entry name" value="PDR_CDR_ABC"/>
</dbReference>
<reference evidence="12 13" key="1">
    <citation type="journal article" date="2018" name="Mol. Biol. Evol.">
        <title>Broad Genomic Sampling Reveals a Smut Pathogenic Ancestry of the Fungal Clade Ustilaginomycotina.</title>
        <authorList>
            <person name="Kijpornyongpan T."/>
            <person name="Mondo S.J."/>
            <person name="Barry K."/>
            <person name="Sandor L."/>
            <person name="Lee J."/>
            <person name="Lipzen A."/>
            <person name="Pangilinan J."/>
            <person name="LaButti K."/>
            <person name="Hainaut M."/>
            <person name="Henrissat B."/>
            <person name="Grigoriev I.V."/>
            <person name="Spatafora J.W."/>
            <person name="Aime M.C."/>
        </authorList>
    </citation>
    <scope>NUCLEOTIDE SEQUENCE [LARGE SCALE GENOMIC DNA]</scope>
    <source>
        <strain evidence="12 13">MCA 4658</strain>
    </source>
</reference>
<dbReference type="SMART" id="SM00382">
    <property type="entry name" value="AAA"/>
    <property type="match status" value="2"/>
</dbReference>
<evidence type="ECO:0000256" key="4">
    <source>
        <dbReference type="ARBA" id="ARBA00022692"/>
    </source>
</evidence>